<evidence type="ECO:0000256" key="3">
    <source>
        <dbReference type="ARBA" id="ARBA00022561"/>
    </source>
</evidence>
<keyword evidence="6" id="KW-1040">Host Golgi apparatus</keyword>
<dbReference type="HAMAP" id="MF_04003">
    <property type="entry name" value="PPV_L2"/>
    <property type="match status" value="1"/>
</dbReference>
<evidence type="ECO:0000256" key="10">
    <source>
        <dbReference type="ARBA" id="ARBA00023046"/>
    </source>
</evidence>
<evidence type="ECO:0000256" key="7">
    <source>
        <dbReference type="ARBA" id="ARBA00022844"/>
    </source>
</evidence>
<keyword evidence="10" id="KW-1039">Host endosome</keyword>
<evidence type="ECO:0000256" key="14">
    <source>
        <dbReference type="ARBA" id="ARBA00023296"/>
    </source>
</evidence>
<accession>W5QK89</accession>
<dbReference type="GO" id="GO:0075732">
    <property type="term" value="P:viral penetration into host nucleus"/>
    <property type="evidence" value="ECO:0007669"/>
    <property type="project" value="UniProtKB-KW"/>
</dbReference>
<evidence type="ECO:0000256" key="6">
    <source>
        <dbReference type="ARBA" id="ARBA00022812"/>
    </source>
</evidence>
<keyword evidence="8 15" id="KW-0426">Late protein</keyword>
<dbReference type="Pfam" id="PF00513">
    <property type="entry name" value="Late_protein_L2"/>
    <property type="match status" value="1"/>
</dbReference>
<keyword evidence="4 15" id="KW-1048">Host nucleus</keyword>
<dbReference type="EMBL" id="JF304766">
    <property type="protein sequence ID" value="AEA35065.1"/>
    <property type="molecule type" value="Genomic_DNA"/>
</dbReference>
<keyword evidence="7 15" id="KW-0946">Virion</keyword>
<gene>
    <name evidence="15 16" type="primary">L2</name>
</gene>
<evidence type="ECO:0000313" key="16">
    <source>
        <dbReference type="EMBL" id="AEA35065.1"/>
    </source>
</evidence>
<keyword evidence="1 15" id="KW-1163">Viral penetration into host nucleus</keyword>
<comment type="PTM">
    <text evidence="15">Highly phosphorylated.</text>
</comment>
<keyword evidence="5 15" id="KW-0945">Host-virus interaction</keyword>
<keyword evidence="3 15" id="KW-0167">Capsid protein</keyword>
<dbReference type="GO" id="GO:0003677">
    <property type="term" value="F:DNA binding"/>
    <property type="evidence" value="ECO:0007669"/>
    <property type="project" value="UniProtKB-UniRule"/>
</dbReference>
<keyword evidence="2 15" id="KW-0597">Phosphoprotein</keyword>
<evidence type="ECO:0000256" key="8">
    <source>
        <dbReference type="ARBA" id="ARBA00022921"/>
    </source>
</evidence>
<dbReference type="GO" id="GO:0046718">
    <property type="term" value="P:symbiont entry into host cell"/>
    <property type="evidence" value="ECO:0007669"/>
    <property type="project" value="UniProtKB-KW"/>
</dbReference>
<comment type="subcellular location">
    <subcellularLocation>
        <location evidence="15">Virion</location>
    </subcellularLocation>
    <subcellularLocation>
        <location evidence="15">Host nucleus</location>
    </subcellularLocation>
</comment>
<name>W5QK89_9PAPI</name>
<keyword evidence="9 15" id="KW-1177">Microtubular inwards viral transport</keyword>
<comment type="caution">
    <text evidence="15">Lacks conserved residue(s) required for the propagation of feature annotation.</text>
</comment>
<proteinExistence type="inferred from homology"/>
<comment type="subunit">
    <text evidence="15">Interacts with major capsid protein L1. Interacts with E2; this interaction inhibits E2 transcriptional activity but not the DNA replication function E2. Interacts with host HSPA8; this interaction is required for L2 nuclear translocation. Interacts with host importins KPNB2 and KPNB3. Forms a complex with importin alpha2-beta1 heterodimers via interaction with the importin alpha2 adapter. Interacts with host DYNLT1; this interaction is essential for virus intracellular transport during entry. Interacts (via C-terminus) with host retromer subunits VPS35 AND VPS29.</text>
</comment>
<dbReference type="GO" id="GO:0042025">
    <property type="term" value="C:host cell nucleus"/>
    <property type="evidence" value="ECO:0007669"/>
    <property type="project" value="UniProtKB-SubCell"/>
</dbReference>
<evidence type="ECO:0000256" key="15">
    <source>
        <dbReference type="HAMAP-Rule" id="MF_04003"/>
    </source>
</evidence>
<evidence type="ECO:0000256" key="4">
    <source>
        <dbReference type="ARBA" id="ARBA00022562"/>
    </source>
</evidence>
<evidence type="ECO:0000256" key="2">
    <source>
        <dbReference type="ARBA" id="ARBA00022553"/>
    </source>
</evidence>
<sequence length="482" mass="50519">MVKSRAPRRKRASATQLYQTCKAAGTCPADVVNKIEHNTVADNILKWGSLGVFLGGLGIGTGAGSGGRAGYVPLAGRPSVTIEPTSVVKPPVVIEASVPAIEATESSIVPLLEDANLVDIGGGSAPPSSGVYGGEGFHVTSTVDNTPAVIPVTPAAPGAGAHVSDVTFNNPLFTEPAVLEVPTAAEAAGTLQSSVLSGGREAAESIELHTYTVNGGDPYPSTSTPLHTVTRGTSALRLYGRDTQQVRVDNPQFYTRPSRLITYDNPAFESEDTTLWFDRPVTATSPAPDPDFLDIVALHRPALTSTRRGAVRYSRLGQRATLQTRSGKQIGARVHFFRDFSPIAPADTAYEMQPLVQYSSAADNDLYDIYAASDIDAPSAPDIDTPSASVSRATLSRSFPSSAPSVSASAYAVPPAPASAGPDIVLPVVPTAAYPIPGFPYSPAVIPAAVTIYAGDFFLHPSYIWKRRKRVSYFLADGIVAA</sequence>
<feature type="disulfide bond" evidence="15">
    <location>
        <begin position="21"/>
        <end position="27"/>
    </location>
</feature>
<comment type="function">
    <text evidence="15">Minor protein of the capsid that localizes along the inner surface of the virion, within the central cavities beneath the L1 pentamers. Plays a role in capsid stabilization through interaction with the major capsid protein L1. Once the virion enters the host cell, L2 escorts the genomic DNA into the nucleus by promoting escape from the endosomal compartments and traffic through the host Golgi network. Mechanistically, the C-terminus of L2 possesses a cell-penetrating peptide that protudes from the host endosome, interacts with host cytoplasmic retromer cargo and thereby mediates the capsid delivery to the host trans-Golgi network. Plays a role through its interaction with host dynein in the intracellular microtubule-dependent transport of viral capsid toward the nucleus. Mediates the viral genome import into the nucleus through binding to host importins. Once within the nucleus, L2 localizes viral genomes to host PML bodies in order to activate early gene expression for establishment of infection. Later on, promotes late gene expression by interacting with the viral E2 protein and by inhibiting its transcriptional activation functions. During virion assembly, encapsidates the genome by direct interaction with the viral DNA.</text>
</comment>
<organism evidence="16 17">
    <name type="scientific">Saimiri sciureus papillomavirus 2</name>
    <dbReference type="NCBI Taxonomy" id="990305"/>
    <lineage>
        <taxon>Viruses</taxon>
        <taxon>Monodnaviria</taxon>
        <taxon>Shotokuvirae</taxon>
        <taxon>Cossaviricota</taxon>
        <taxon>Papovaviricetes</taxon>
        <taxon>Zurhausenvirales</taxon>
        <taxon>Papillomaviridae</taxon>
        <taxon>Firstpapillomavirinae</taxon>
        <taxon>Dyoomikronpapillomavirus</taxon>
        <taxon>Dyoomikronpapillomavirus 1</taxon>
    </lineage>
</organism>
<protein>
    <recommendedName>
        <fullName evidence="15">Minor capsid protein L2</fullName>
    </recommendedName>
</protein>
<evidence type="ECO:0000256" key="5">
    <source>
        <dbReference type="ARBA" id="ARBA00022581"/>
    </source>
</evidence>
<evidence type="ECO:0000256" key="12">
    <source>
        <dbReference type="ARBA" id="ARBA00023125"/>
    </source>
</evidence>
<dbReference type="GO" id="GO:0019028">
    <property type="term" value="C:viral capsid"/>
    <property type="evidence" value="ECO:0007669"/>
    <property type="project" value="UniProtKB-UniRule"/>
</dbReference>
<reference evidence="16 17" key="1">
    <citation type="submission" date="2011-02" db="EMBL/GenBank/DDBJ databases">
        <title>Novel papillomavirus complete genomes isolated from humans and monkeys.</title>
        <authorList>
            <person name="Chen Z."/>
            <person name="Wood C.E."/>
            <person name="Burk R.D."/>
        </authorList>
    </citation>
    <scope>NUCLEOTIDE SEQUENCE [LARGE SCALE GENOMIC DNA]</scope>
    <source>
        <strain evidence="16">Mac2067.1</strain>
    </source>
</reference>
<evidence type="ECO:0000313" key="17">
    <source>
        <dbReference type="Proteomes" id="UP000098687"/>
    </source>
</evidence>
<evidence type="ECO:0000256" key="1">
    <source>
        <dbReference type="ARBA" id="ARBA00022524"/>
    </source>
</evidence>
<keyword evidence="11 15" id="KW-1176">Cytoplasmic inwards viral transport</keyword>
<keyword evidence="13 15" id="KW-1015">Disulfide bond</keyword>
<dbReference type="GO" id="GO:0043657">
    <property type="term" value="C:host cell"/>
    <property type="evidence" value="ECO:0007669"/>
    <property type="project" value="GOC"/>
</dbReference>
<dbReference type="InterPro" id="IPR000784">
    <property type="entry name" value="Late_L2"/>
</dbReference>
<dbReference type="Proteomes" id="UP000098687">
    <property type="component" value="Segment"/>
</dbReference>
<keyword evidence="12 15" id="KW-0238">DNA-binding</keyword>
<dbReference type="GO" id="GO:0075521">
    <property type="term" value="P:microtubule-dependent intracellular transport of viral material towards nucleus"/>
    <property type="evidence" value="ECO:0007669"/>
    <property type="project" value="UniProtKB-UniRule"/>
</dbReference>
<evidence type="ECO:0000256" key="9">
    <source>
        <dbReference type="ARBA" id="ARBA00022952"/>
    </source>
</evidence>
<comment type="similarity">
    <text evidence="15">Belongs to the papillomaviridae L2 protein family.</text>
</comment>
<evidence type="ECO:0000256" key="11">
    <source>
        <dbReference type="ARBA" id="ARBA00023120"/>
    </source>
</evidence>
<dbReference type="GO" id="GO:0005198">
    <property type="term" value="F:structural molecule activity"/>
    <property type="evidence" value="ECO:0007669"/>
    <property type="project" value="UniProtKB-UniRule"/>
</dbReference>
<keyword evidence="14 15" id="KW-1160">Virus entry into host cell</keyword>
<evidence type="ECO:0000256" key="13">
    <source>
        <dbReference type="ARBA" id="ARBA00023157"/>
    </source>
</evidence>